<dbReference type="AlphaFoldDB" id="A0A6A5UI89"/>
<feature type="compositionally biased region" description="Pro residues" evidence="1">
    <location>
        <begin position="81"/>
        <end position="90"/>
    </location>
</feature>
<gene>
    <name evidence="2" type="ORF">CC80DRAFT_498812</name>
</gene>
<accession>A0A6A5UI89</accession>
<proteinExistence type="predicted"/>
<reference evidence="2" key="1">
    <citation type="journal article" date="2020" name="Stud. Mycol.">
        <title>101 Dothideomycetes genomes: a test case for predicting lifestyles and emergence of pathogens.</title>
        <authorList>
            <person name="Haridas S."/>
            <person name="Albert R."/>
            <person name="Binder M."/>
            <person name="Bloem J."/>
            <person name="Labutti K."/>
            <person name="Salamov A."/>
            <person name="Andreopoulos B."/>
            <person name="Baker S."/>
            <person name="Barry K."/>
            <person name="Bills G."/>
            <person name="Bluhm B."/>
            <person name="Cannon C."/>
            <person name="Castanera R."/>
            <person name="Culley D."/>
            <person name="Daum C."/>
            <person name="Ezra D."/>
            <person name="Gonzalez J."/>
            <person name="Henrissat B."/>
            <person name="Kuo A."/>
            <person name="Liang C."/>
            <person name="Lipzen A."/>
            <person name="Lutzoni F."/>
            <person name="Magnuson J."/>
            <person name="Mondo S."/>
            <person name="Nolan M."/>
            <person name="Ohm R."/>
            <person name="Pangilinan J."/>
            <person name="Park H.-J."/>
            <person name="Ramirez L."/>
            <person name="Alfaro M."/>
            <person name="Sun H."/>
            <person name="Tritt A."/>
            <person name="Yoshinaga Y."/>
            <person name="Zwiers L.-H."/>
            <person name="Turgeon B."/>
            <person name="Goodwin S."/>
            <person name="Spatafora J."/>
            <person name="Crous P."/>
            <person name="Grigoriev I."/>
        </authorList>
    </citation>
    <scope>NUCLEOTIDE SEQUENCE</scope>
    <source>
        <strain evidence="2">CBS 675.92</strain>
    </source>
</reference>
<feature type="region of interest" description="Disordered" evidence="1">
    <location>
        <begin position="25"/>
        <end position="114"/>
    </location>
</feature>
<name>A0A6A5UI89_9PLEO</name>
<evidence type="ECO:0000256" key="1">
    <source>
        <dbReference type="SAM" id="MobiDB-lite"/>
    </source>
</evidence>
<protein>
    <submittedName>
        <fullName evidence="2">Uncharacterized protein</fullName>
    </submittedName>
</protein>
<dbReference type="Proteomes" id="UP000800035">
    <property type="component" value="Unassembled WGS sequence"/>
</dbReference>
<organism evidence="2 3">
    <name type="scientific">Byssothecium circinans</name>
    <dbReference type="NCBI Taxonomy" id="147558"/>
    <lineage>
        <taxon>Eukaryota</taxon>
        <taxon>Fungi</taxon>
        <taxon>Dikarya</taxon>
        <taxon>Ascomycota</taxon>
        <taxon>Pezizomycotina</taxon>
        <taxon>Dothideomycetes</taxon>
        <taxon>Pleosporomycetidae</taxon>
        <taxon>Pleosporales</taxon>
        <taxon>Massarineae</taxon>
        <taxon>Massarinaceae</taxon>
        <taxon>Byssothecium</taxon>
    </lineage>
</organism>
<evidence type="ECO:0000313" key="2">
    <source>
        <dbReference type="EMBL" id="KAF1963679.1"/>
    </source>
</evidence>
<dbReference type="EMBL" id="ML976977">
    <property type="protein sequence ID" value="KAF1963679.1"/>
    <property type="molecule type" value="Genomic_DNA"/>
</dbReference>
<feature type="compositionally biased region" description="Basic residues" evidence="1">
    <location>
        <begin position="47"/>
        <end position="61"/>
    </location>
</feature>
<feature type="compositionally biased region" description="Basic and acidic residues" evidence="1">
    <location>
        <begin position="36"/>
        <end position="46"/>
    </location>
</feature>
<sequence length="114" mass="12739">MVIRPPIRGGIFLSRRNIRACLDSKLTSYSQPQPRRLSETETEKTSKPKTMRTKTTKKKLSKPTTPSPSLSPPSDLFPQPITTPSPQHPPRPSEQRPRTIKPTKAVTDTSHSLA</sequence>
<keyword evidence="3" id="KW-1185">Reference proteome</keyword>
<evidence type="ECO:0000313" key="3">
    <source>
        <dbReference type="Proteomes" id="UP000800035"/>
    </source>
</evidence>